<dbReference type="SUPFAM" id="SSF51569">
    <property type="entry name" value="Aldolase"/>
    <property type="match status" value="1"/>
</dbReference>
<dbReference type="Pfam" id="PF01116">
    <property type="entry name" value="F_bP_aldolase"/>
    <property type="match status" value="1"/>
</dbReference>
<evidence type="ECO:0000256" key="2">
    <source>
        <dbReference type="PIRSR" id="PIRSR001359-3"/>
    </source>
</evidence>
<dbReference type="CDD" id="cd00947">
    <property type="entry name" value="TBP_aldolase_IIB"/>
    <property type="match status" value="1"/>
</dbReference>
<gene>
    <name evidence="3" type="ORF">A3F51_02115</name>
</gene>
<feature type="active site" description="Proton donor" evidence="1">
    <location>
        <position position="79"/>
    </location>
</feature>
<evidence type="ECO:0008006" key="5">
    <source>
        <dbReference type="Google" id="ProtNLM"/>
    </source>
</evidence>
<dbReference type="GO" id="GO:0016832">
    <property type="term" value="F:aldehyde-lyase activity"/>
    <property type="evidence" value="ECO:0007669"/>
    <property type="project" value="InterPro"/>
</dbReference>
<proteinExistence type="predicted"/>
<dbReference type="NCBIfam" id="TIGR00167">
    <property type="entry name" value="cbbA"/>
    <property type="match status" value="1"/>
</dbReference>
<name>A0A1G2MYX9_9BACT</name>
<comment type="cofactor">
    <cofactor evidence="2">
        <name>Zn(2+)</name>
        <dbReference type="ChEBI" id="CHEBI:29105"/>
    </cofactor>
    <text evidence="2">Binds 2 Zn(2+) ions per subunit. One is catalytic and the other provides a structural contribution.</text>
</comment>
<dbReference type="STRING" id="1802315.A3F51_02115"/>
<dbReference type="GO" id="GO:0005975">
    <property type="term" value="P:carbohydrate metabolic process"/>
    <property type="evidence" value="ECO:0007669"/>
    <property type="project" value="InterPro"/>
</dbReference>
<feature type="binding site" evidence="2">
    <location>
        <position position="213"/>
    </location>
    <ligand>
        <name>Zn(2+)</name>
        <dbReference type="ChEBI" id="CHEBI:29105"/>
        <label>1</label>
        <note>catalytic</note>
    </ligand>
</feature>
<dbReference type="InterPro" id="IPR013785">
    <property type="entry name" value="Aldolase_TIM"/>
</dbReference>
<feature type="binding site" evidence="2">
    <location>
        <position position="80"/>
    </location>
    <ligand>
        <name>Zn(2+)</name>
        <dbReference type="ChEBI" id="CHEBI:29105"/>
        <label>1</label>
        <note>catalytic</note>
    </ligand>
</feature>
<dbReference type="GO" id="GO:0008270">
    <property type="term" value="F:zinc ion binding"/>
    <property type="evidence" value="ECO:0007669"/>
    <property type="project" value="InterPro"/>
</dbReference>
<keyword evidence="2" id="KW-0862">Zinc</keyword>
<dbReference type="PIRSF" id="PIRSF001359">
    <property type="entry name" value="F_bP_aldolase_II"/>
    <property type="match status" value="1"/>
</dbReference>
<comment type="caution">
    <text evidence="3">The sequence shown here is derived from an EMBL/GenBank/DDBJ whole genome shotgun (WGS) entry which is preliminary data.</text>
</comment>
<feature type="binding site" evidence="2">
    <location>
        <position position="133"/>
    </location>
    <ligand>
        <name>Zn(2+)</name>
        <dbReference type="ChEBI" id="CHEBI:29105"/>
        <label>2</label>
    </ligand>
</feature>
<organism evidence="3 4">
    <name type="scientific">Candidatus Taylorbacteria bacterium RIFCSPHIGHO2_12_FULL_45_16</name>
    <dbReference type="NCBI Taxonomy" id="1802315"/>
    <lineage>
        <taxon>Bacteria</taxon>
        <taxon>Candidatus Tayloriibacteriota</taxon>
    </lineage>
</organism>
<dbReference type="Gene3D" id="3.20.20.70">
    <property type="entry name" value="Aldolase class I"/>
    <property type="match status" value="1"/>
</dbReference>
<feature type="binding site" evidence="2">
    <location>
        <position position="101"/>
    </location>
    <ligand>
        <name>Zn(2+)</name>
        <dbReference type="ChEBI" id="CHEBI:29105"/>
        <label>2</label>
    </ligand>
</feature>
<dbReference type="EMBL" id="MHRT01000006">
    <property type="protein sequence ID" value="OHA29034.1"/>
    <property type="molecule type" value="Genomic_DNA"/>
</dbReference>
<keyword evidence="2" id="KW-0479">Metal-binding</keyword>
<dbReference type="PANTHER" id="PTHR30304:SF0">
    <property type="entry name" value="D-TAGATOSE-1,6-BISPHOSPHATE ALDOLASE SUBUNIT GATY-RELATED"/>
    <property type="match status" value="1"/>
</dbReference>
<dbReference type="PANTHER" id="PTHR30304">
    <property type="entry name" value="D-TAGATOSE-1,6-BISPHOSPHATE ALDOLASE"/>
    <property type="match status" value="1"/>
</dbReference>
<dbReference type="Proteomes" id="UP000178089">
    <property type="component" value="Unassembled WGS sequence"/>
</dbReference>
<evidence type="ECO:0000256" key="1">
    <source>
        <dbReference type="PIRSR" id="PIRSR001359-1"/>
    </source>
</evidence>
<dbReference type="InterPro" id="IPR050246">
    <property type="entry name" value="Class_II_FBP_aldolase"/>
</dbReference>
<reference evidence="3 4" key="1">
    <citation type="journal article" date="2016" name="Nat. Commun.">
        <title>Thousands of microbial genomes shed light on interconnected biogeochemical processes in an aquifer system.</title>
        <authorList>
            <person name="Anantharaman K."/>
            <person name="Brown C.T."/>
            <person name="Hug L.A."/>
            <person name="Sharon I."/>
            <person name="Castelle C.J."/>
            <person name="Probst A.J."/>
            <person name="Thomas B.C."/>
            <person name="Singh A."/>
            <person name="Wilkins M.J."/>
            <person name="Karaoz U."/>
            <person name="Brodie E.L."/>
            <person name="Williams K.H."/>
            <person name="Hubbard S.S."/>
            <person name="Banfield J.F."/>
        </authorList>
    </citation>
    <scope>NUCLEOTIDE SEQUENCE [LARGE SCALE GENOMIC DNA]</scope>
</reference>
<sequence>MSLRDYISKAAANHRAIGHFNVSTLDGIWAIADAAKELNLPVIVGVSEGERDYIGVHQIVAIVESFREQNKQPVFLNADHTYSYKGVTEAIDAGFDSVIFDGAKLSFEENIKITKKCVEYAKKSGSDVLVEGELGFIGTSSKILDSIPDGVVVGDDNMTKPELAAKFVEETKIDLIAPAVGNVHGIIRGGDPALNIRRVREISEATNIPIVLHGASGNSADDIHGTIKAGVAIVHVNTELRMAYRLGLMKAFSDNPDELAPYKYMKSAKLAMQKVVEEKLKIFSV</sequence>
<evidence type="ECO:0000313" key="4">
    <source>
        <dbReference type="Proteomes" id="UP000178089"/>
    </source>
</evidence>
<feature type="binding site" evidence="2">
    <location>
        <position position="184"/>
    </location>
    <ligand>
        <name>Zn(2+)</name>
        <dbReference type="ChEBI" id="CHEBI:29105"/>
        <label>1</label>
        <note>catalytic</note>
    </ligand>
</feature>
<evidence type="ECO:0000313" key="3">
    <source>
        <dbReference type="EMBL" id="OHA29034.1"/>
    </source>
</evidence>
<dbReference type="AlphaFoldDB" id="A0A1G2MYX9"/>
<accession>A0A1G2MYX9</accession>
<dbReference type="InterPro" id="IPR000771">
    <property type="entry name" value="FBA_II"/>
</dbReference>
<protein>
    <recommendedName>
        <fullName evidence="5">Tagatose-bisphosphate aldolase</fullName>
    </recommendedName>
</protein>